<evidence type="ECO:0000313" key="3">
    <source>
        <dbReference type="Proteomes" id="UP000723463"/>
    </source>
</evidence>
<accession>A0A9P6F5T4</accession>
<dbReference type="AlphaFoldDB" id="A0A9P6F5T4"/>
<gene>
    <name evidence="2" type="ORF">EC957_001834</name>
</gene>
<dbReference type="EMBL" id="JAAAXW010000135">
    <property type="protein sequence ID" value="KAF9542541.1"/>
    <property type="molecule type" value="Genomic_DNA"/>
</dbReference>
<evidence type="ECO:0000256" key="1">
    <source>
        <dbReference type="SAM" id="MobiDB-lite"/>
    </source>
</evidence>
<reference evidence="2" key="1">
    <citation type="journal article" date="2020" name="Fungal Divers.">
        <title>Resolving the Mortierellaceae phylogeny through synthesis of multi-gene phylogenetics and phylogenomics.</title>
        <authorList>
            <person name="Vandepol N."/>
            <person name="Liber J."/>
            <person name="Desiro A."/>
            <person name="Na H."/>
            <person name="Kennedy M."/>
            <person name="Barry K."/>
            <person name="Grigoriev I.V."/>
            <person name="Miller A.N."/>
            <person name="O'Donnell K."/>
            <person name="Stajich J.E."/>
            <person name="Bonito G."/>
        </authorList>
    </citation>
    <scope>NUCLEOTIDE SEQUENCE</scope>
    <source>
        <strain evidence="2">NRRL 2591</strain>
    </source>
</reference>
<comment type="caution">
    <text evidence="2">The sequence shown here is derived from an EMBL/GenBank/DDBJ whole genome shotgun (WGS) entry which is preliminary data.</text>
</comment>
<protein>
    <recommendedName>
        <fullName evidence="4">F-box domain-containing protein</fullName>
    </recommendedName>
</protein>
<evidence type="ECO:0008006" key="4">
    <source>
        <dbReference type="Google" id="ProtNLM"/>
    </source>
</evidence>
<proteinExistence type="predicted"/>
<dbReference type="InterPro" id="IPR032675">
    <property type="entry name" value="LRR_dom_sf"/>
</dbReference>
<dbReference type="Proteomes" id="UP000723463">
    <property type="component" value="Unassembled WGS sequence"/>
</dbReference>
<name>A0A9P6F5T4_9FUNG</name>
<dbReference type="SUPFAM" id="SSF52047">
    <property type="entry name" value="RNI-like"/>
    <property type="match status" value="1"/>
</dbReference>
<sequence length="677" mass="77273">MSSLALKINPIEIPELLHIIGAHLSTGDHKTCMLVSRTWLHLFRAYTWNHLLYSRQGVPHIKKYGHMVRSLTSYGVDDQDLQKIAGTCHFVRMMVSLGRLGRLQSLELKDALYSSDCNLRMLLNVISDCRSLVTLKVSQLGDSIIRPPNNDRHSTSSNPSPQHLEVGNVLSPIGTSTSVLSRLGRALQITSSKTIPRPNRPSKDLSAKEPWRKFVRDTTIPLQPTSDHILYRPLDTSTPYPLLRRLYLSTVDTYLTPDDTQTGLEILFRKTPLLEDLSLNCKSVRPLHLAACLDAITDTCHGIQSLEFIHLRPSTKHPNNNMDKIHRFFKHHRPDLTVLRLQSCMGLEFVLDLIPPATLERLERVSFEYTLYSHPILHRFMTRCKALQYFTWTVEPPLPPFPITTLTTTPHNDHQQQRQISAFLDPWACNKTMRHIEQTHAIQGQDQESLDFYYNYRLAQMERLVSLGVSYLDIRNSMLAAGVVQSDAREQEGERMLSRGGRERLFHDISMGEVDSQAPHGRVVRRELIVYQVGQGQPTLTEATTSTGAPETTAAAAAAGPLTARNQGDEGQDDNINDEEHLHINNAPEEEKRGWHFKHVQELILAPIGIDTYTHLLDTRQLNLTETQYLLDAFPKLRKIRYRGRMFPLDYEARTFLEELWPRRIMVIHISQGSAIM</sequence>
<evidence type="ECO:0000313" key="2">
    <source>
        <dbReference type="EMBL" id="KAF9542541.1"/>
    </source>
</evidence>
<feature type="region of interest" description="Disordered" evidence="1">
    <location>
        <begin position="144"/>
        <end position="163"/>
    </location>
</feature>
<organism evidence="2 3">
    <name type="scientific">Mortierella hygrophila</name>
    <dbReference type="NCBI Taxonomy" id="979708"/>
    <lineage>
        <taxon>Eukaryota</taxon>
        <taxon>Fungi</taxon>
        <taxon>Fungi incertae sedis</taxon>
        <taxon>Mucoromycota</taxon>
        <taxon>Mortierellomycotina</taxon>
        <taxon>Mortierellomycetes</taxon>
        <taxon>Mortierellales</taxon>
        <taxon>Mortierellaceae</taxon>
        <taxon>Mortierella</taxon>
    </lineage>
</organism>
<dbReference type="Gene3D" id="3.80.10.10">
    <property type="entry name" value="Ribonuclease Inhibitor"/>
    <property type="match status" value="1"/>
</dbReference>
<keyword evidence="3" id="KW-1185">Reference proteome</keyword>